<evidence type="ECO:0000259" key="3">
    <source>
        <dbReference type="PROSITE" id="PS01124"/>
    </source>
</evidence>
<dbReference type="Proteomes" id="UP000552864">
    <property type="component" value="Unassembled WGS sequence"/>
</dbReference>
<dbReference type="PANTHER" id="PTHR43130">
    <property type="entry name" value="ARAC-FAMILY TRANSCRIPTIONAL REGULATOR"/>
    <property type="match status" value="1"/>
</dbReference>
<dbReference type="PROSITE" id="PS01124">
    <property type="entry name" value="HTH_ARAC_FAMILY_2"/>
    <property type="match status" value="1"/>
</dbReference>
<evidence type="ECO:0000256" key="2">
    <source>
        <dbReference type="ARBA" id="ARBA00023163"/>
    </source>
</evidence>
<dbReference type="InterPro" id="IPR052158">
    <property type="entry name" value="INH-QAR"/>
</dbReference>
<protein>
    <submittedName>
        <fullName evidence="4">Helix-turn-helix domain-containing protein</fullName>
    </submittedName>
</protein>
<dbReference type="InterPro" id="IPR018060">
    <property type="entry name" value="HTH_AraC"/>
</dbReference>
<evidence type="ECO:0000256" key="1">
    <source>
        <dbReference type="ARBA" id="ARBA00023015"/>
    </source>
</evidence>
<dbReference type="InterPro" id="IPR009057">
    <property type="entry name" value="Homeodomain-like_sf"/>
</dbReference>
<dbReference type="CDD" id="cd03138">
    <property type="entry name" value="GATase1_AraC_2"/>
    <property type="match status" value="1"/>
</dbReference>
<feature type="domain" description="HTH araC/xylS-type" evidence="3">
    <location>
        <begin position="221"/>
        <end position="319"/>
    </location>
</feature>
<dbReference type="Gene3D" id="3.40.50.880">
    <property type="match status" value="1"/>
</dbReference>
<dbReference type="SUPFAM" id="SSF52317">
    <property type="entry name" value="Class I glutamine amidotransferase-like"/>
    <property type="match status" value="1"/>
</dbReference>
<keyword evidence="5" id="KW-1185">Reference proteome</keyword>
<sequence>MKQISILVPRGAVALSCIEGSFVAFTKANDFLESLGRPPLFKVQLVGLTNEAQVYDRLFKVTPDTTISQAPASDLIIIPAVNGERADVIEQNKEFYPWIVAQHQKGTEVASLCVGAFLLASTGLLKGRRCSTHWLAADEFRGMFPDIELVSEKIITDENGIYSSGGANSFWNLLLYILEKYTDRDMAILAAKYFEIEIDRNNQSFFTIFKGQREHQDESVKAAQEFIEQNFQEKITVEQLSSMFAVGRRSLERRFKKATNNTVSEYIQRVKVEVAKKGFESSRKNINEVMWEVGYSDTKAFRTIFKKTTGLSPLEYRNKYNKAVAR</sequence>
<dbReference type="Gene3D" id="1.10.10.60">
    <property type="entry name" value="Homeodomain-like"/>
    <property type="match status" value="2"/>
</dbReference>
<dbReference type="RefSeq" id="WP_168740225.1">
    <property type="nucleotide sequence ID" value="NZ_JABAHZ010000004.1"/>
</dbReference>
<dbReference type="SMART" id="SM00342">
    <property type="entry name" value="HTH_ARAC"/>
    <property type="match status" value="1"/>
</dbReference>
<dbReference type="GO" id="GO:0043565">
    <property type="term" value="F:sequence-specific DNA binding"/>
    <property type="evidence" value="ECO:0007669"/>
    <property type="project" value="InterPro"/>
</dbReference>
<name>A0A847SNT8_9BACT</name>
<dbReference type="SUPFAM" id="SSF46689">
    <property type="entry name" value="Homeodomain-like"/>
    <property type="match status" value="2"/>
</dbReference>
<dbReference type="Pfam" id="PF01965">
    <property type="entry name" value="DJ-1_PfpI"/>
    <property type="match status" value="1"/>
</dbReference>
<accession>A0A847SNT8</accession>
<dbReference type="PANTHER" id="PTHR43130:SF11">
    <property type="entry name" value="TRANSCRIPTIONAL REGULATORY PROTEIN"/>
    <property type="match status" value="1"/>
</dbReference>
<reference evidence="4 5" key="1">
    <citation type="submission" date="2020-04" db="EMBL/GenBank/DDBJ databases">
        <authorList>
            <person name="Yin C."/>
        </authorList>
    </citation>
    <scope>NUCLEOTIDE SEQUENCE [LARGE SCALE GENOMIC DNA]</scope>
    <source>
        <strain evidence="4 5">Ak56</strain>
    </source>
</reference>
<dbReference type="InterPro" id="IPR029062">
    <property type="entry name" value="Class_I_gatase-like"/>
</dbReference>
<comment type="caution">
    <text evidence="4">The sequence shown here is derived from an EMBL/GenBank/DDBJ whole genome shotgun (WGS) entry which is preliminary data.</text>
</comment>
<dbReference type="Pfam" id="PF12833">
    <property type="entry name" value="HTH_18"/>
    <property type="match status" value="1"/>
</dbReference>
<dbReference type="AlphaFoldDB" id="A0A847SNT8"/>
<keyword evidence="2" id="KW-0804">Transcription</keyword>
<dbReference type="EMBL" id="JABAHZ010000004">
    <property type="protein sequence ID" value="NLR80557.1"/>
    <property type="molecule type" value="Genomic_DNA"/>
</dbReference>
<organism evidence="4 5">
    <name type="scientific">Chitinophaga eiseniae</name>
    <dbReference type="NCBI Taxonomy" id="634771"/>
    <lineage>
        <taxon>Bacteria</taxon>
        <taxon>Pseudomonadati</taxon>
        <taxon>Bacteroidota</taxon>
        <taxon>Chitinophagia</taxon>
        <taxon>Chitinophagales</taxon>
        <taxon>Chitinophagaceae</taxon>
        <taxon>Chitinophaga</taxon>
    </lineage>
</organism>
<dbReference type="GO" id="GO:0003700">
    <property type="term" value="F:DNA-binding transcription factor activity"/>
    <property type="evidence" value="ECO:0007669"/>
    <property type="project" value="InterPro"/>
</dbReference>
<gene>
    <name evidence="4" type="ORF">HGH91_18160</name>
</gene>
<evidence type="ECO:0000313" key="5">
    <source>
        <dbReference type="Proteomes" id="UP000552864"/>
    </source>
</evidence>
<keyword evidence="1" id="KW-0805">Transcription regulation</keyword>
<dbReference type="InterPro" id="IPR002818">
    <property type="entry name" value="DJ-1/PfpI"/>
</dbReference>
<proteinExistence type="predicted"/>
<evidence type="ECO:0000313" key="4">
    <source>
        <dbReference type="EMBL" id="NLR80557.1"/>
    </source>
</evidence>